<gene>
    <name evidence="8" type="ORF">SAMN02745887_03005</name>
</gene>
<dbReference type="OrthoDB" id="5291895at2"/>
<dbReference type="GO" id="GO:0022857">
    <property type="term" value="F:transmembrane transporter activity"/>
    <property type="evidence" value="ECO:0007669"/>
    <property type="project" value="InterPro"/>
</dbReference>
<feature type="transmembrane region" description="Helical" evidence="6">
    <location>
        <begin position="253"/>
        <end position="271"/>
    </location>
</feature>
<feature type="transmembrane region" description="Helical" evidence="6">
    <location>
        <begin position="46"/>
        <end position="65"/>
    </location>
</feature>
<keyword evidence="5 6" id="KW-0472">Membrane</keyword>
<dbReference type="InterPro" id="IPR050189">
    <property type="entry name" value="MFS_Efflux_Transporters"/>
</dbReference>
<feature type="transmembrane region" description="Helical" evidence="6">
    <location>
        <begin position="77"/>
        <end position="95"/>
    </location>
</feature>
<dbReference type="AlphaFoldDB" id="A0A1K2HP57"/>
<evidence type="ECO:0000256" key="5">
    <source>
        <dbReference type="ARBA" id="ARBA00023136"/>
    </source>
</evidence>
<feature type="transmembrane region" description="Helical" evidence="6">
    <location>
        <begin position="141"/>
        <end position="159"/>
    </location>
</feature>
<evidence type="ECO:0000313" key="9">
    <source>
        <dbReference type="Proteomes" id="UP000186513"/>
    </source>
</evidence>
<organism evidence="8 9">
    <name type="scientific">Chitinimonas taiwanensis DSM 18899</name>
    <dbReference type="NCBI Taxonomy" id="1121279"/>
    <lineage>
        <taxon>Bacteria</taxon>
        <taxon>Pseudomonadati</taxon>
        <taxon>Pseudomonadota</taxon>
        <taxon>Betaproteobacteria</taxon>
        <taxon>Neisseriales</taxon>
        <taxon>Chitinibacteraceae</taxon>
        <taxon>Chitinimonas</taxon>
    </lineage>
</organism>
<evidence type="ECO:0000256" key="4">
    <source>
        <dbReference type="ARBA" id="ARBA00022989"/>
    </source>
</evidence>
<dbReference type="Gene3D" id="1.20.1250.20">
    <property type="entry name" value="MFS general substrate transporter like domains"/>
    <property type="match status" value="2"/>
</dbReference>
<reference evidence="8 9" key="1">
    <citation type="submission" date="2016-11" db="EMBL/GenBank/DDBJ databases">
        <authorList>
            <person name="Jaros S."/>
            <person name="Januszkiewicz K."/>
            <person name="Wedrychowicz H."/>
        </authorList>
    </citation>
    <scope>NUCLEOTIDE SEQUENCE [LARGE SCALE GENOMIC DNA]</scope>
    <source>
        <strain evidence="8 9">DSM 18899</strain>
    </source>
</reference>
<feature type="transmembrane region" description="Helical" evidence="6">
    <location>
        <begin position="212"/>
        <end position="233"/>
    </location>
</feature>
<dbReference type="Proteomes" id="UP000186513">
    <property type="component" value="Unassembled WGS sequence"/>
</dbReference>
<evidence type="ECO:0000256" key="1">
    <source>
        <dbReference type="ARBA" id="ARBA00004651"/>
    </source>
</evidence>
<dbReference type="InterPro" id="IPR036259">
    <property type="entry name" value="MFS_trans_sf"/>
</dbReference>
<sequence length="409" mass="42830">MPAQSVSALRLLAPFALGYFFSYGLRTVNAAIAPRLSSELGISEATLGLLTAVYFLTFAAAQLPIGIAIDRFGPRRVNAWLLLVAVAGCGLFALGKSEASLLLARGLIGLGVSGCLMTAIKSNAQWFGLHELPAMNAWVHVWGLIGAVASTLPIAWLVGVAGIPGAFLAAGSVGLLASLLLWTTVPDAPHSARPESLADNLRGTWSVFRARAFWSLALVAALALGAHMAMQGLWVGQWLRHVRLLDEAAVGHALFWMMVAGAVGALGWGQLATRLARQGMSALSVYGLACGLHVLATLLLAFNVGLPPLVLTMFYALTGMGGSLCYAVLTARFPVALAGRANTSVNLLIFIVAFSVQAGAGFALHSLEQQGLSTELAYRVLLVATAIAIALSLAWALLDRPRATRAEPT</sequence>
<dbReference type="Pfam" id="PF07690">
    <property type="entry name" value="MFS_1"/>
    <property type="match status" value="1"/>
</dbReference>
<accession>A0A1K2HP57</accession>
<evidence type="ECO:0000256" key="3">
    <source>
        <dbReference type="ARBA" id="ARBA00022692"/>
    </source>
</evidence>
<dbReference type="SUPFAM" id="SSF103473">
    <property type="entry name" value="MFS general substrate transporter"/>
    <property type="match status" value="1"/>
</dbReference>
<evidence type="ECO:0000259" key="7">
    <source>
        <dbReference type="PROSITE" id="PS50850"/>
    </source>
</evidence>
<feature type="transmembrane region" description="Helical" evidence="6">
    <location>
        <begin position="345"/>
        <end position="364"/>
    </location>
</feature>
<feature type="transmembrane region" description="Helical" evidence="6">
    <location>
        <begin position="376"/>
        <end position="398"/>
    </location>
</feature>
<evidence type="ECO:0000313" key="8">
    <source>
        <dbReference type="EMBL" id="SFZ78477.1"/>
    </source>
</evidence>
<comment type="subcellular location">
    <subcellularLocation>
        <location evidence="1">Cell membrane</location>
        <topology evidence="1">Multi-pass membrane protein</topology>
    </subcellularLocation>
</comment>
<keyword evidence="2" id="KW-1003">Cell membrane</keyword>
<keyword evidence="4 6" id="KW-1133">Transmembrane helix</keyword>
<feature type="transmembrane region" description="Helical" evidence="6">
    <location>
        <begin position="283"/>
        <end position="306"/>
    </location>
</feature>
<keyword evidence="3 6" id="KW-0812">Transmembrane</keyword>
<name>A0A1K2HP57_9NEIS</name>
<dbReference type="RefSeq" id="WP_072429488.1">
    <property type="nucleotide sequence ID" value="NZ_FPKR01000012.1"/>
</dbReference>
<feature type="transmembrane region" description="Helical" evidence="6">
    <location>
        <begin position="101"/>
        <end position="120"/>
    </location>
</feature>
<dbReference type="InterPro" id="IPR011701">
    <property type="entry name" value="MFS"/>
</dbReference>
<feature type="domain" description="Major facilitator superfamily (MFS) profile" evidence="7">
    <location>
        <begin position="10"/>
        <end position="402"/>
    </location>
</feature>
<protein>
    <submittedName>
        <fullName evidence="8">Predicted arabinose efflux permease, MFS family</fullName>
    </submittedName>
</protein>
<proteinExistence type="predicted"/>
<keyword evidence="9" id="KW-1185">Reference proteome</keyword>
<dbReference type="GO" id="GO:0005886">
    <property type="term" value="C:plasma membrane"/>
    <property type="evidence" value="ECO:0007669"/>
    <property type="project" value="UniProtKB-SubCell"/>
</dbReference>
<dbReference type="PANTHER" id="PTHR43124:SF3">
    <property type="entry name" value="CHLORAMPHENICOL EFFLUX PUMP RV0191"/>
    <property type="match status" value="1"/>
</dbReference>
<dbReference type="STRING" id="1121279.SAMN02745887_03005"/>
<dbReference type="EMBL" id="FPKR01000012">
    <property type="protein sequence ID" value="SFZ78477.1"/>
    <property type="molecule type" value="Genomic_DNA"/>
</dbReference>
<feature type="transmembrane region" description="Helical" evidence="6">
    <location>
        <begin position="312"/>
        <end position="333"/>
    </location>
</feature>
<evidence type="ECO:0000256" key="6">
    <source>
        <dbReference type="SAM" id="Phobius"/>
    </source>
</evidence>
<dbReference type="PROSITE" id="PS50850">
    <property type="entry name" value="MFS"/>
    <property type="match status" value="1"/>
</dbReference>
<dbReference type="InterPro" id="IPR020846">
    <property type="entry name" value="MFS_dom"/>
</dbReference>
<evidence type="ECO:0000256" key="2">
    <source>
        <dbReference type="ARBA" id="ARBA00022475"/>
    </source>
</evidence>
<dbReference type="PANTHER" id="PTHR43124">
    <property type="entry name" value="PURINE EFFLUX PUMP PBUE"/>
    <property type="match status" value="1"/>
</dbReference>